<feature type="region of interest" description="Disordered" evidence="11">
    <location>
        <begin position="1026"/>
        <end position="1067"/>
    </location>
</feature>
<feature type="transmembrane region" description="Helical" evidence="12">
    <location>
        <begin position="1229"/>
        <end position="1251"/>
    </location>
</feature>
<organism evidence="14 16">
    <name type="scientific">Polarella glacialis</name>
    <name type="common">Dinoflagellate</name>
    <dbReference type="NCBI Taxonomy" id="89957"/>
    <lineage>
        <taxon>Eukaryota</taxon>
        <taxon>Sar</taxon>
        <taxon>Alveolata</taxon>
        <taxon>Dinophyceae</taxon>
        <taxon>Suessiales</taxon>
        <taxon>Suessiaceae</taxon>
        <taxon>Polarella</taxon>
    </lineage>
</organism>
<dbReference type="InterPro" id="IPR008250">
    <property type="entry name" value="ATPase_P-typ_transduc_dom_A_sf"/>
</dbReference>
<dbReference type="GO" id="GO:0005524">
    <property type="term" value="F:ATP binding"/>
    <property type="evidence" value="ECO:0007669"/>
    <property type="project" value="UniProtKB-KW"/>
</dbReference>
<evidence type="ECO:0000256" key="3">
    <source>
        <dbReference type="ARBA" id="ARBA00022723"/>
    </source>
</evidence>
<comment type="subcellular location">
    <subcellularLocation>
        <location evidence="1">Membrane</location>
        <topology evidence="1">Multi-pass membrane protein</topology>
    </subcellularLocation>
</comment>
<name>A0A813HAB2_POLGL</name>
<dbReference type="SUPFAM" id="SSF81665">
    <property type="entry name" value="Calcium ATPase, transmembrane domain M"/>
    <property type="match status" value="1"/>
</dbReference>
<dbReference type="SFLD" id="SFLDS00003">
    <property type="entry name" value="Haloacid_Dehalogenase"/>
    <property type="match status" value="1"/>
</dbReference>
<keyword evidence="9 12" id="KW-0472">Membrane</keyword>
<evidence type="ECO:0000256" key="9">
    <source>
        <dbReference type="ARBA" id="ARBA00023136"/>
    </source>
</evidence>
<feature type="transmembrane region" description="Helical" evidence="12">
    <location>
        <begin position="1424"/>
        <end position="1446"/>
    </location>
</feature>
<dbReference type="PROSITE" id="PS01229">
    <property type="entry name" value="COF_2"/>
    <property type="match status" value="1"/>
</dbReference>
<keyword evidence="2 12" id="KW-0812">Transmembrane</keyword>
<keyword evidence="3" id="KW-0479">Metal-binding</keyword>
<keyword evidence="16" id="KW-1185">Reference proteome</keyword>
<dbReference type="InterPro" id="IPR018303">
    <property type="entry name" value="ATPase_P-typ_P_site"/>
</dbReference>
<reference evidence="14" key="1">
    <citation type="submission" date="2021-02" db="EMBL/GenBank/DDBJ databases">
        <authorList>
            <person name="Dougan E. K."/>
            <person name="Rhodes N."/>
            <person name="Thang M."/>
            <person name="Chan C."/>
        </authorList>
    </citation>
    <scope>NUCLEOTIDE SEQUENCE</scope>
</reference>
<evidence type="ECO:0000256" key="4">
    <source>
        <dbReference type="ARBA" id="ARBA00022741"/>
    </source>
</evidence>
<dbReference type="InterPro" id="IPR023298">
    <property type="entry name" value="ATPase_P-typ_TM_dom_sf"/>
</dbReference>
<feature type="transmembrane region" description="Helical" evidence="12">
    <location>
        <begin position="1333"/>
        <end position="1355"/>
    </location>
</feature>
<feature type="coiled-coil region" evidence="10">
    <location>
        <begin position="681"/>
        <end position="718"/>
    </location>
</feature>
<dbReference type="EMBL" id="CAJNNW010032302">
    <property type="protein sequence ID" value="CAE8712296.1"/>
    <property type="molecule type" value="Genomic_DNA"/>
</dbReference>
<dbReference type="InterPro" id="IPR006544">
    <property type="entry name" value="P-type_TPase_V"/>
</dbReference>
<evidence type="ECO:0000256" key="8">
    <source>
        <dbReference type="ARBA" id="ARBA00022989"/>
    </source>
</evidence>
<dbReference type="Gene3D" id="2.70.150.10">
    <property type="entry name" value="Calcium-transporting ATPase, cytoplasmic transduction domain A"/>
    <property type="match status" value="1"/>
</dbReference>
<evidence type="ECO:0000256" key="10">
    <source>
        <dbReference type="SAM" id="Coils"/>
    </source>
</evidence>
<dbReference type="Pfam" id="PF13246">
    <property type="entry name" value="Cation_ATPase"/>
    <property type="match status" value="1"/>
</dbReference>
<evidence type="ECO:0000313" key="15">
    <source>
        <dbReference type="EMBL" id="CAE8712296.1"/>
    </source>
</evidence>
<dbReference type="Proteomes" id="UP000654075">
    <property type="component" value="Unassembled WGS sequence"/>
</dbReference>
<gene>
    <name evidence="14" type="ORF">PGLA1383_LOCUS50672</name>
    <name evidence="15" type="ORF">PGLA2088_LOCUS36973</name>
</gene>
<dbReference type="GO" id="GO:0019829">
    <property type="term" value="F:ATPase-coupled monoatomic cation transmembrane transporter activity"/>
    <property type="evidence" value="ECO:0007669"/>
    <property type="project" value="TreeGrafter"/>
</dbReference>
<dbReference type="PROSITE" id="PS00154">
    <property type="entry name" value="ATPASE_E1_E2"/>
    <property type="match status" value="1"/>
</dbReference>
<dbReference type="PROSITE" id="PS51257">
    <property type="entry name" value="PROKAR_LIPOPROTEIN"/>
    <property type="match status" value="1"/>
</dbReference>
<dbReference type="PRINTS" id="PR00119">
    <property type="entry name" value="CATATPASE"/>
</dbReference>
<evidence type="ECO:0000259" key="13">
    <source>
        <dbReference type="Pfam" id="PF00122"/>
    </source>
</evidence>
<evidence type="ECO:0000256" key="2">
    <source>
        <dbReference type="ARBA" id="ARBA00022692"/>
    </source>
</evidence>
<dbReference type="InterPro" id="IPR023299">
    <property type="entry name" value="ATPase_P-typ_cyto_dom_N"/>
</dbReference>
<feature type="domain" description="P-type ATPase A" evidence="13">
    <location>
        <begin position="362"/>
        <end position="435"/>
    </location>
</feature>
<dbReference type="SUPFAM" id="SSF56784">
    <property type="entry name" value="HAD-like"/>
    <property type="match status" value="1"/>
</dbReference>
<dbReference type="GO" id="GO:0016020">
    <property type="term" value="C:membrane"/>
    <property type="evidence" value="ECO:0007669"/>
    <property type="project" value="UniProtKB-SubCell"/>
</dbReference>
<dbReference type="GO" id="GO:0046872">
    <property type="term" value="F:metal ion binding"/>
    <property type="evidence" value="ECO:0007669"/>
    <property type="project" value="UniProtKB-KW"/>
</dbReference>
<dbReference type="NCBIfam" id="TIGR01657">
    <property type="entry name" value="P-ATPase-V"/>
    <property type="match status" value="1"/>
</dbReference>
<proteinExistence type="predicted"/>
<evidence type="ECO:0000313" key="14">
    <source>
        <dbReference type="EMBL" id="CAE8635067.1"/>
    </source>
</evidence>
<protein>
    <recommendedName>
        <fullName evidence="13">P-type ATPase A domain-containing protein</fullName>
    </recommendedName>
</protein>
<evidence type="ECO:0000313" key="16">
    <source>
        <dbReference type="Proteomes" id="UP000654075"/>
    </source>
</evidence>
<feature type="compositionally biased region" description="Basic and acidic residues" evidence="11">
    <location>
        <begin position="1058"/>
        <end position="1067"/>
    </location>
</feature>
<dbReference type="InterPro" id="IPR059000">
    <property type="entry name" value="ATPase_P-type_domA"/>
</dbReference>
<keyword evidence="4" id="KW-0547">Nucleotide-binding</keyword>
<dbReference type="SFLD" id="SFLDF00027">
    <property type="entry name" value="p-type_atpase"/>
    <property type="match status" value="1"/>
</dbReference>
<keyword evidence="10" id="KW-0175">Coiled coil</keyword>
<comment type="caution">
    <text evidence="14">The sequence shown here is derived from an EMBL/GenBank/DDBJ whole genome shotgun (WGS) entry which is preliminary data.</text>
</comment>
<evidence type="ECO:0000256" key="7">
    <source>
        <dbReference type="ARBA" id="ARBA00022967"/>
    </source>
</evidence>
<evidence type="ECO:0000256" key="5">
    <source>
        <dbReference type="ARBA" id="ARBA00022840"/>
    </source>
</evidence>
<dbReference type="InterPro" id="IPR036412">
    <property type="entry name" value="HAD-like_sf"/>
</dbReference>
<evidence type="ECO:0000256" key="11">
    <source>
        <dbReference type="SAM" id="MobiDB-lite"/>
    </source>
</evidence>
<dbReference type="Gene3D" id="3.40.1110.10">
    <property type="entry name" value="Calcium-transporting ATPase, cytoplasmic domain N"/>
    <property type="match status" value="1"/>
</dbReference>
<keyword evidence="6" id="KW-0460">Magnesium</keyword>
<evidence type="ECO:0000256" key="12">
    <source>
        <dbReference type="SAM" id="Phobius"/>
    </source>
</evidence>
<dbReference type="InterPro" id="IPR044492">
    <property type="entry name" value="P_typ_ATPase_HD_dom"/>
</dbReference>
<accession>A0A813HAB2</accession>
<dbReference type="InterPro" id="IPR023214">
    <property type="entry name" value="HAD_sf"/>
</dbReference>
<dbReference type="Pfam" id="PF00122">
    <property type="entry name" value="E1-E2_ATPase"/>
    <property type="match status" value="1"/>
</dbReference>
<dbReference type="PANTHER" id="PTHR45630">
    <property type="entry name" value="CATION-TRANSPORTING ATPASE-RELATED"/>
    <property type="match status" value="1"/>
</dbReference>
<evidence type="ECO:0000256" key="6">
    <source>
        <dbReference type="ARBA" id="ARBA00022842"/>
    </source>
</evidence>
<dbReference type="SUPFAM" id="SSF81653">
    <property type="entry name" value="Calcium ATPase, transduction domain A"/>
    <property type="match status" value="1"/>
</dbReference>
<keyword evidence="7" id="KW-1278">Translocase</keyword>
<keyword evidence="5" id="KW-0067">ATP-binding</keyword>
<dbReference type="SFLD" id="SFLDG00002">
    <property type="entry name" value="C1.7:_P-type_atpase_like"/>
    <property type="match status" value="1"/>
</dbReference>
<dbReference type="GO" id="GO:0140358">
    <property type="term" value="F:P-type transmembrane transporter activity"/>
    <property type="evidence" value="ECO:0007669"/>
    <property type="project" value="InterPro"/>
</dbReference>
<dbReference type="OMA" id="WPTYQSL"/>
<evidence type="ECO:0000256" key="1">
    <source>
        <dbReference type="ARBA" id="ARBA00004141"/>
    </source>
</evidence>
<sequence length="1472" mass="162240">MPLRHPSSVAHASLLVKATWKRYVVGSVFVALYACSLNAWQSTAGQPYQWALEEQKRELRAKVDAAREVGLSFASGQQDRKETDLEIDEASLPPALLPSAWACAFIFCNITVHILFHLMCVWSISFKAFFLFQPIHKVHRGCFIRLTPHANKGKADICVVEESEIRLKYNFTFQYQGFEFIEAGEADSDLSGDVNWAGVRQIQCPTNLRWSEYQNSKGLKTESEVEIALDKFNKNLFELPRPTFWQLYQKQLLAPLAIFQLFCTALWMLDTYWKYTCFTLFTVLGFEASTAFQRLKSMATMRGMGPKGFDLYVFRLGKWQDRPIGDLLPGDIISLRTKNGEEKLPKDAGHADAQNAGPTRKDVTVPCDCLILAGSAIVNEATLTGESVPQMKDAISAAADEHMQVDAFGKHRIHALFSGTSLIQANSPPQAIAEGSTKAKVDDARCPPDGGIVCFVLRTGFNSSQGELMRMIEFSTENVGADKIETALQLIFLLMFALVAAGYVLKKGLEDPTKPTYKVLLRCTLIITSVVPPSLPMQMALAVHTALMSLTQAGIFCTEPFRVPYAGRVSYCFFDKTGTLTSDQMVAVGVVNGDYMKPTDAEHALDTVPVKEACPMLSVVLAGCHSLIEVDGKAIGDPIEVAALKGISWSYLPSSSTASPTAWRSKELFVAKQREYMGGLKDNVEADKKEKVELAKKMEELDKSLKQDKLEAKKLQVTIQQRFHFSSELQRMSTICKVFSSTEKCQSGSYCLVKGSPEAIGRLLVSKPDWYEETYTKMAEKGHRVLALAYSRLGAEGTAAEFSKKPREASESNLTFAGFIAFKCETRKDSMLVIKALRDSAHTCVMLTGDAPLTALSVAVEVGIALYKPEKALVLSQRADGGLEWQSAITSCGDVKEPVHFDPCTFKELSKACDLIITGATLEMALQGPKAEQVAGQLSVVRVFARLSPLQKEQVIVAVRKSEKAYALMCGDGGNDVGALKEADVGLALLSGFGNANVSLDAPEKEKSQTSAVAEEALEELRKQTQQRGQAIAKKGSEEMARKRQGLMAKQQEWVEEEMQKRRDRGEDTGVMGQMSAMKAVLARITAEMKKEQEVQQKKHGNAFSAESDKWAEGMDALEDTPMVQLGDASTAAPFTTRTPSISSCVDIIRQGRCTLLSAVQQMEIMMLESMIAAYTMSTMSVDGTRPSEAQLMASGTLLSVASLAFSFAKPLDRMHPVKPLASVFHPAILFSMLGQLAVHLCCMVYIAGLAKEVMGEAALREIIDFEKERDKKIEGMDEASMSEWNWFMSVPFKSNLLNTCCWLVETSQQISVIFVNYKGRPWMKGMLENQPLFLSLFICLALVAICAWGCVPYLNQILNLEVVPEELRFQVMGTLLVSLVGSFCWDRLMVALFAPHIMAVQIEEAKATRFADFVPLFQTVGQVAGGGLLLVSGNPILWVLGFVMYRKYKQATGWQAAQAQASPQAQLAGQQ</sequence>
<keyword evidence="8 12" id="KW-1133">Transmembrane helix</keyword>
<dbReference type="Gene3D" id="3.40.50.1000">
    <property type="entry name" value="HAD superfamily/HAD-like"/>
    <property type="match status" value="1"/>
</dbReference>
<dbReference type="SUPFAM" id="SSF81660">
    <property type="entry name" value="Metal cation-transporting ATPase, ATP-binding domain N"/>
    <property type="match status" value="1"/>
</dbReference>
<dbReference type="Proteomes" id="UP000626109">
    <property type="component" value="Unassembled WGS sequence"/>
</dbReference>
<dbReference type="EMBL" id="CAJNNV010031225">
    <property type="protein sequence ID" value="CAE8635067.1"/>
    <property type="molecule type" value="Genomic_DNA"/>
</dbReference>
<dbReference type="PANTHER" id="PTHR45630:SF6">
    <property type="entry name" value="CATION-TRANSPORTING P-TYPE ATPASE N-TERMINAL DOMAIN-CONTAINING PROTEIN"/>
    <property type="match status" value="1"/>
</dbReference>
<dbReference type="OrthoDB" id="48943at2759"/>